<comment type="caution">
    <text evidence="2">The sequence shown here is derived from an EMBL/GenBank/DDBJ whole genome shotgun (WGS) entry which is preliminary data.</text>
</comment>
<evidence type="ECO:0000313" key="3">
    <source>
        <dbReference type="Proteomes" id="UP001201701"/>
    </source>
</evidence>
<evidence type="ECO:0008006" key="4">
    <source>
        <dbReference type="Google" id="ProtNLM"/>
    </source>
</evidence>
<accession>A0ABS9QNV3</accession>
<evidence type="ECO:0000256" key="1">
    <source>
        <dbReference type="SAM" id="SignalP"/>
    </source>
</evidence>
<organism evidence="2 3">
    <name type="scientific">Mesorhizobium retamae</name>
    <dbReference type="NCBI Taxonomy" id="2912854"/>
    <lineage>
        <taxon>Bacteria</taxon>
        <taxon>Pseudomonadati</taxon>
        <taxon>Pseudomonadota</taxon>
        <taxon>Alphaproteobacteria</taxon>
        <taxon>Hyphomicrobiales</taxon>
        <taxon>Phyllobacteriaceae</taxon>
        <taxon>Mesorhizobium</taxon>
    </lineage>
</organism>
<sequence length="146" mass="15678">MFRSVTAIGLAMLSFTVARAQEAPTLEIVWPKAGTIVELGDDPERSVGVVVKSSFKLLPASQCGENRQCGHVHMKIDPDGDTCNIPGRPYNSMNSDFGGDLIKARFGHCPSSTGRHVIGVLLADDHHQPILVNGKPMTALVEVTTK</sequence>
<reference evidence="2 3" key="1">
    <citation type="submission" date="2022-02" db="EMBL/GenBank/DDBJ databases">
        <title>Draft genome sequence of Mezorhizobium retamae strain IRAMC:0171 isolated from Retama raetam nodules.</title>
        <authorList>
            <person name="Bengaied R."/>
            <person name="Sbissi I."/>
            <person name="Huber K."/>
            <person name="Ghodbane F."/>
            <person name="Nouioui I."/>
            <person name="Tarhouni M."/>
            <person name="Gtari M."/>
        </authorList>
    </citation>
    <scope>NUCLEOTIDE SEQUENCE [LARGE SCALE GENOMIC DNA]</scope>
    <source>
        <strain evidence="2 3">IRAMC:0171</strain>
    </source>
</reference>
<protein>
    <recommendedName>
        <fullName evidence="4">DUF4399 domain-containing protein</fullName>
    </recommendedName>
</protein>
<evidence type="ECO:0000313" key="2">
    <source>
        <dbReference type="EMBL" id="MCG7509126.1"/>
    </source>
</evidence>
<dbReference type="Proteomes" id="UP001201701">
    <property type="component" value="Unassembled WGS sequence"/>
</dbReference>
<keyword evidence="1" id="KW-0732">Signal</keyword>
<dbReference type="RefSeq" id="WP_239370622.1">
    <property type="nucleotide sequence ID" value="NZ_JAKREW010000072.1"/>
</dbReference>
<name>A0ABS9QNV3_9HYPH</name>
<keyword evidence="3" id="KW-1185">Reference proteome</keyword>
<dbReference type="EMBL" id="JAKREW010000072">
    <property type="protein sequence ID" value="MCG7509126.1"/>
    <property type="molecule type" value="Genomic_DNA"/>
</dbReference>
<proteinExistence type="predicted"/>
<gene>
    <name evidence="2" type="ORF">L4923_29245</name>
</gene>
<feature type="signal peptide" evidence="1">
    <location>
        <begin position="1"/>
        <end position="20"/>
    </location>
</feature>
<feature type="chain" id="PRO_5046584247" description="DUF4399 domain-containing protein" evidence="1">
    <location>
        <begin position="21"/>
        <end position="146"/>
    </location>
</feature>